<feature type="domain" description="Tetrapyrrole biosynthesis uroporphyrinogen III synthase" evidence="1">
    <location>
        <begin position="17"/>
        <end position="197"/>
    </location>
</feature>
<dbReference type="Proteomes" id="UP000520156">
    <property type="component" value="Unassembled WGS sequence"/>
</dbReference>
<keyword evidence="3" id="KW-1185">Reference proteome</keyword>
<reference evidence="2 3" key="1">
    <citation type="submission" date="2020-08" db="EMBL/GenBank/DDBJ databases">
        <title>The genome sequence of Novosphingobium flavum 4Y4.</title>
        <authorList>
            <person name="Liu Y."/>
        </authorList>
    </citation>
    <scope>NUCLEOTIDE SEQUENCE [LARGE SCALE GENOMIC DNA]</scope>
    <source>
        <strain evidence="2 3">4Y4</strain>
    </source>
</reference>
<dbReference type="SUPFAM" id="SSF69618">
    <property type="entry name" value="HemD-like"/>
    <property type="match status" value="1"/>
</dbReference>
<dbReference type="InterPro" id="IPR003754">
    <property type="entry name" value="4pyrrol_synth_uPrphyn_synth"/>
</dbReference>
<dbReference type="GO" id="GO:0033014">
    <property type="term" value="P:tetrapyrrole biosynthetic process"/>
    <property type="evidence" value="ECO:0007669"/>
    <property type="project" value="InterPro"/>
</dbReference>
<dbReference type="CDD" id="cd06578">
    <property type="entry name" value="HemD"/>
    <property type="match status" value="1"/>
</dbReference>
<dbReference type="GO" id="GO:0004852">
    <property type="term" value="F:uroporphyrinogen-III synthase activity"/>
    <property type="evidence" value="ECO:0007669"/>
    <property type="project" value="InterPro"/>
</dbReference>
<dbReference type="Pfam" id="PF02602">
    <property type="entry name" value="HEM4"/>
    <property type="match status" value="1"/>
</dbReference>
<dbReference type="InterPro" id="IPR036108">
    <property type="entry name" value="4pyrrol_syn_uPrphyn_synt_sf"/>
</dbReference>
<proteinExistence type="predicted"/>
<evidence type="ECO:0000313" key="2">
    <source>
        <dbReference type="EMBL" id="MBC2653027.1"/>
    </source>
</evidence>
<name>A0A7X1F9S4_9SPHN</name>
<evidence type="ECO:0000313" key="3">
    <source>
        <dbReference type="Proteomes" id="UP000520156"/>
    </source>
</evidence>
<evidence type="ECO:0000259" key="1">
    <source>
        <dbReference type="Pfam" id="PF02602"/>
    </source>
</evidence>
<organism evidence="2 3">
    <name type="scientific">Novosphingobium aerophilum</name>
    <dbReference type="NCBI Taxonomy" id="2839843"/>
    <lineage>
        <taxon>Bacteria</taxon>
        <taxon>Pseudomonadati</taxon>
        <taxon>Pseudomonadota</taxon>
        <taxon>Alphaproteobacteria</taxon>
        <taxon>Sphingomonadales</taxon>
        <taxon>Sphingomonadaceae</taxon>
        <taxon>Novosphingobium</taxon>
    </lineage>
</organism>
<sequence length="229" mass="23646">MVRLIVIRPEPGHAGTVAAAREMGLDVAGVPLFAVAPRPWPVPDPHGYDALLIGSANVFRYGGTGLHRLRGLPVHAVGETTAQQAGTHGFAIRATGAGGLQQVLAAIPAGTRVLRLAGAERVPLAPPPGVTLDEVVVYASEPRPLPDDLARLLREPAVVALHSAEAARHFAAECDRLGIDRAHLALATIGPRVSGAAGPGWRAVEEAGSPADLPLLAKARDLCHTLAGD</sequence>
<accession>A0A7X1F9S4</accession>
<gene>
    <name evidence="2" type="ORF">H7F49_15120</name>
</gene>
<dbReference type="EMBL" id="JACLAU010000032">
    <property type="protein sequence ID" value="MBC2653027.1"/>
    <property type="molecule type" value="Genomic_DNA"/>
</dbReference>
<protein>
    <submittedName>
        <fullName evidence="2">Uroporphyrinogen-III synthase</fullName>
    </submittedName>
</protein>
<comment type="caution">
    <text evidence="2">The sequence shown here is derived from an EMBL/GenBank/DDBJ whole genome shotgun (WGS) entry which is preliminary data.</text>
</comment>
<dbReference type="AlphaFoldDB" id="A0A7X1F9S4"/>
<dbReference type="Gene3D" id="3.40.50.10090">
    <property type="match status" value="2"/>
</dbReference>
<dbReference type="RefSeq" id="WP_185684413.1">
    <property type="nucleotide sequence ID" value="NZ_JACLAU010000032.1"/>
</dbReference>